<dbReference type="InterPro" id="IPR051043">
    <property type="entry name" value="Sulfatase_Mod_Factor_Kinase"/>
</dbReference>
<protein>
    <submittedName>
        <fullName evidence="2">SUMF1/EgtB/PvdO family nonheme iron enzyme</fullName>
    </submittedName>
</protein>
<keyword evidence="3" id="KW-1185">Reference proteome</keyword>
<dbReference type="PANTHER" id="PTHR23150">
    <property type="entry name" value="SULFATASE MODIFYING FACTOR 1, 2"/>
    <property type="match status" value="1"/>
</dbReference>
<evidence type="ECO:0000259" key="1">
    <source>
        <dbReference type="Pfam" id="PF03781"/>
    </source>
</evidence>
<dbReference type="SUPFAM" id="SSF56436">
    <property type="entry name" value="C-type lectin-like"/>
    <property type="match status" value="1"/>
</dbReference>
<feature type="domain" description="Sulfatase-modifying factor enzyme-like" evidence="1">
    <location>
        <begin position="16"/>
        <end position="172"/>
    </location>
</feature>
<dbReference type="InterPro" id="IPR042095">
    <property type="entry name" value="SUMF_sf"/>
</dbReference>
<accession>A0ABY7H7R7</accession>
<dbReference type="EMBL" id="CP114040">
    <property type="protein sequence ID" value="WAS95310.1"/>
    <property type="molecule type" value="Genomic_DNA"/>
</dbReference>
<reference evidence="2" key="1">
    <citation type="submission" date="2022-11" db="EMBL/GenBank/DDBJ databases">
        <title>Minimal conservation of predation-associated metabolite biosynthetic gene clusters underscores biosynthetic potential of Myxococcota including descriptions for ten novel species: Archangium lansinium sp. nov., Myxococcus landrumus sp. nov., Nannocystis bai.</title>
        <authorList>
            <person name="Ahearne A."/>
            <person name="Stevens C."/>
            <person name="Dowd S."/>
        </authorList>
    </citation>
    <scope>NUCLEOTIDE SEQUENCE</scope>
    <source>
        <strain evidence="2">Fl3</strain>
    </source>
</reference>
<proteinExistence type="predicted"/>
<name>A0ABY7H7R7_9BACT</name>
<gene>
    <name evidence="2" type="ORF">O0S08_04050</name>
</gene>
<dbReference type="Pfam" id="PF03781">
    <property type="entry name" value="FGE-sulfatase"/>
    <property type="match status" value="1"/>
</dbReference>
<evidence type="ECO:0000313" key="3">
    <source>
        <dbReference type="Proteomes" id="UP001164459"/>
    </source>
</evidence>
<dbReference type="InterPro" id="IPR016187">
    <property type="entry name" value="CTDL_fold"/>
</dbReference>
<dbReference type="PANTHER" id="PTHR23150:SF19">
    <property type="entry name" value="FORMYLGLYCINE-GENERATING ENZYME"/>
    <property type="match status" value="1"/>
</dbReference>
<dbReference type="InterPro" id="IPR005532">
    <property type="entry name" value="SUMF_dom"/>
</dbReference>
<dbReference type="Proteomes" id="UP001164459">
    <property type="component" value="Chromosome"/>
</dbReference>
<dbReference type="RefSeq" id="WP_269037642.1">
    <property type="nucleotide sequence ID" value="NZ_CP114040.1"/>
</dbReference>
<sequence>MWTGEAFVRGAPLPAAFTGEDHPVVCATWAQAETFCAWQGKRLPTEAEWERAARGPEARHQYPWGDAAPTCKRAQTYECGQATAPVGRHPAGVSPEGVHDLAGNASEWVADWYHPKTYLWTPRHNPAGPDRGQVRVVRGGSFYDGPGYLRASYRYGLSPQWGYGTVGFRCAR</sequence>
<organism evidence="2 3">
    <name type="scientific">Nannocystis punicea</name>
    <dbReference type="NCBI Taxonomy" id="2995304"/>
    <lineage>
        <taxon>Bacteria</taxon>
        <taxon>Pseudomonadati</taxon>
        <taxon>Myxococcota</taxon>
        <taxon>Polyangia</taxon>
        <taxon>Nannocystales</taxon>
        <taxon>Nannocystaceae</taxon>
        <taxon>Nannocystis</taxon>
    </lineage>
</organism>
<dbReference type="Gene3D" id="3.90.1580.10">
    <property type="entry name" value="paralog of FGE (formylglycine-generating enzyme)"/>
    <property type="match status" value="1"/>
</dbReference>
<evidence type="ECO:0000313" key="2">
    <source>
        <dbReference type="EMBL" id="WAS95310.1"/>
    </source>
</evidence>